<dbReference type="CDD" id="cd02854">
    <property type="entry name" value="E_set_GBE_euk_N"/>
    <property type="match status" value="1"/>
</dbReference>
<dbReference type="Pfam" id="PF02922">
    <property type="entry name" value="CBM_48"/>
    <property type="match status" value="1"/>
</dbReference>
<dbReference type="GO" id="GO:0003844">
    <property type="term" value="F:1,4-alpha-glucan branching enzyme activity"/>
    <property type="evidence" value="ECO:0007669"/>
    <property type="project" value="UniProtKB-EC"/>
</dbReference>
<evidence type="ECO:0000313" key="10">
    <source>
        <dbReference type="Proteomes" id="UP000887568"/>
    </source>
</evidence>
<accession>A0A913ZNX9</accession>
<dbReference type="InterPro" id="IPR004193">
    <property type="entry name" value="Glyco_hydro_13_N"/>
</dbReference>
<keyword evidence="5" id="KW-0808">Transferase</keyword>
<feature type="domain" description="Glycosyl hydrolase family 13 catalytic" evidence="8">
    <location>
        <begin position="222"/>
        <end position="594"/>
    </location>
</feature>
<dbReference type="CDD" id="cd11321">
    <property type="entry name" value="AmyAc_bac_euk_BE"/>
    <property type="match status" value="1"/>
</dbReference>
<dbReference type="Pfam" id="PF02806">
    <property type="entry name" value="Alpha-amylase_C"/>
    <property type="match status" value="1"/>
</dbReference>
<dbReference type="EC" id="2.4.1.18" evidence="3"/>
<keyword evidence="4" id="KW-0328">Glycosyltransferase</keyword>
<dbReference type="Gene3D" id="2.60.40.1180">
    <property type="entry name" value="Golgi alpha-mannosidase II"/>
    <property type="match status" value="1"/>
</dbReference>
<reference evidence="9" key="1">
    <citation type="submission" date="2022-11" db="UniProtKB">
        <authorList>
            <consortium name="EnsemblMetazoa"/>
        </authorList>
    </citation>
    <scope>IDENTIFICATION</scope>
</reference>
<dbReference type="SUPFAM" id="SSF51011">
    <property type="entry name" value="Glycosyl hydrolase domain"/>
    <property type="match status" value="1"/>
</dbReference>
<dbReference type="OrthoDB" id="196493at2759"/>
<evidence type="ECO:0000256" key="1">
    <source>
        <dbReference type="ARBA" id="ARBA00000826"/>
    </source>
</evidence>
<dbReference type="PANTHER" id="PTHR43651">
    <property type="entry name" value="1,4-ALPHA-GLUCAN-BRANCHING ENZYME"/>
    <property type="match status" value="1"/>
</dbReference>
<dbReference type="GO" id="GO:0005737">
    <property type="term" value="C:cytoplasm"/>
    <property type="evidence" value="ECO:0007669"/>
    <property type="project" value="TreeGrafter"/>
</dbReference>
<dbReference type="GeneID" id="119725908"/>
<keyword evidence="10" id="KW-1185">Reference proteome</keyword>
<evidence type="ECO:0000256" key="7">
    <source>
        <dbReference type="PIRSR" id="PIRSR000463-1"/>
    </source>
</evidence>
<dbReference type="InterPro" id="IPR014756">
    <property type="entry name" value="Ig_E-set"/>
</dbReference>
<evidence type="ECO:0000313" key="9">
    <source>
        <dbReference type="EnsemblMetazoa" id="XP_038053447.1"/>
    </source>
</evidence>
<dbReference type="OMA" id="YEMHLGS"/>
<dbReference type="CTD" id="2632"/>
<dbReference type="EnsemblMetazoa" id="XM_038197519.1">
    <property type="protein sequence ID" value="XP_038053447.1"/>
    <property type="gene ID" value="LOC119725908"/>
</dbReference>
<dbReference type="InterPro" id="IPR013780">
    <property type="entry name" value="Glyco_hydro_b"/>
</dbReference>
<dbReference type="InterPro" id="IPR017853">
    <property type="entry name" value="GH"/>
</dbReference>
<proteinExistence type="inferred from homology"/>
<dbReference type="InterPro" id="IPR006047">
    <property type="entry name" value="GH13_cat_dom"/>
</dbReference>
<dbReference type="SMART" id="SM00642">
    <property type="entry name" value="Aamy"/>
    <property type="match status" value="1"/>
</dbReference>
<evidence type="ECO:0000256" key="4">
    <source>
        <dbReference type="ARBA" id="ARBA00022676"/>
    </source>
</evidence>
<protein>
    <recommendedName>
        <fullName evidence="3">1,4-alpha-glucan branching enzyme</fullName>
        <ecNumber evidence="3">2.4.1.18</ecNumber>
    </recommendedName>
</protein>
<evidence type="ECO:0000256" key="6">
    <source>
        <dbReference type="ARBA" id="ARBA00060592"/>
    </source>
</evidence>
<name>A0A913ZNX9_PATMI</name>
<dbReference type="AlphaFoldDB" id="A0A913ZNX9"/>
<dbReference type="GO" id="GO:0043169">
    <property type="term" value="F:cation binding"/>
    <property type="evidence" value="ECO:0007669"/>
    <property type="project" value="InterPro"/>
</dbReference>
<organism evidence="9 10">
    <name type="scientific">Patiria miniata</name>
    <name type="common">Bat star</name>
    <name type="synonym">Asterina miniata</name>
    <dbReference type="NCBI Taxonomy" id="46514"/>
    <lineage>
        <taxon>Eukaryota</taxon>
        <taxon>Metazoa</taxon>
        <taxon>Echinodermata</taxon>
        <taxon>Eleutherozoa</taxon>
        <taxon>Asterozoa</taxon>
        <taxon>Asteroidea</taxon>
        <taxon>Valvatacea</taxon>
        <taxon>Valvatida</taxon>
        <taxon>Asterinidae</taxon>
        <taxon>Patiria</taxon>
    </lineage>
</organism>
<comment type="similarity">
    <text evidence="2">Belongs to the glycosyl hydrolase 13 family. GlgB subfamily.</text>
</comment>
<dbReference type="Gene3D" id="2.60.40.10">
    <property type="entry name" value="Immunoglobulins"/>
    <property type="match status" value="1"/>
</dbReference>
<feature type="active site" description="Proton donor" evidence="7">
    <location>
        <position position="415"/>
    </location>
</feature>
<comment type="catalytic activity">
    <reaction evidence="1">
        <text>Transfers a segment of a (1-&gt;4)-alpha-D-glucan chain to a primary hydroxy group in a similar glucan chain.</text>
        <dbReference type="EC" id="2.4.1.18"/>
    </reaction>
</comment>
<dbReference type="PIRSF" id="PIRSF000463">
    <property type="entry name" value="GlgB"/>
    <property type="match status" value="1"/>
</dbReference>
<dbReference type="Pfam" id="PF00128">
    <property type="entry name" value="Alpha-amylase"/>
    <property type="match status" value="1"/>
</dbReference>
<dbReference type="InterPro" id="IPR037439">
    <property type="entry name" value="Branching_enzy"/>
</dbReference>
<evidence type="ECO:0000259" key="8">
    <source>
        <dbReference type="SMART" id="SM00642"/>
    </source>
</evidence>
<dbReference type="GO" id="GO:0005978">
    <property type="term" value="P:glycogen biosynthetic process"/>
    <property type="evidence" value="ECO:0007669"/>
    <property type="project" value="InterPro"/>
</dbReference>
<sequence length="707" mass="81031">MPACSKVRGPVRPHHTPFLAMSFETDIPPDLESLCRLDPYLKPHEHEIKRRYGCLQKLLRGIEADQGGLDSFTSGYKYFGLNKTPDGGIVCRQWAPAAKAVYLRGEFNEWRSGEHAFRNIGYGKWELSLPPKDDGSCPIAHNSIVKLQIQSQSGDLLERICPWTSYAVQCQDTMLFDSVWWDPPQPYQFKHPAPKIAGGLMIYEAHVGIASWKGEISSYDNFTDNVLPRIQKQGYNAVQLMAVMEHAYYASFGYQVTSFYAAASRCGNPDGLKRLVDEAHQRGLVVFLDVVHSHAAKNVLDGLNQFDGSNSCFFHDGHRGEHMLWDSRLFNYTSWEVLRFLLSNLRWWVEEYHFDGFRFDGVTSMIYHHHGIGTGFSGGYHEYFGLSTDTDGLTYLTLANHMLHSFYPDIITIAEDVSGMPALCRPVSEGGNGFDYRLAMALPDKWIKLLKEQKDEDWNVSDIVWTLINRRHGEKAVAYAESHDQALVGDKTLAFWLMDKEMYTNMSKLTPLTMVIDRGLALHKMIRLITHALGGEAWLNFIGNEFGHPEWLDFPRPGNNNSFHYARRQWNTVDDPNLRYQHLNNFDRAMNELQQKKQWLKSPQAYISCKHEGDKLIVFERAGLVFIFNFHFTKSFTDYRIGTNVPGEYKILLDSDAEEFGGHCRLDHKTQYFTSPSPWHDRQHSLQVYIPSRVALVLGLVYDTPSP</sequence>
<evidence type="ECO:0000256" key="3">
    <source>
        <dbReference type="ARBA" id="ARBA00012541"/>
    </source>
</evidence>
<dbReference type="SUPFAM" id="SSF81296">
    <property type="entry name" value="E set domains"/>
    <property type="match status" value="1"/>
</dbReference>
<comment type="pathway">
    <text evidence="6">Glycan biosynthesis.</text>
</comment>
<dbReference type="FunFam" id="2.60.40.1180:FF:000014">
    <property type="entry name" value="1,4-alpha-glucan-branching enzyme"/>
    <property type="match status" value="1"/>
</dbReference>
<dbReference type="PANTHER" id="PTHR43651:SF3">
    <property type="entry name" value="1,4-ALPHA-GLUCAN-BRANCHING ENZYME"/>
    <property type="match status" value="1"/>
</dbReference>
<evidence type="ECO:0000256" key="2">
    <source>
        <dbReference type="ARBA" id="ARBA00009000"/>
    </source>
</evidence>
<dbReference type="RefSeq" id="XP_038053447.1">
    <property type="nucleotide sequence ID" value="XM_038197519.1"/>
</dbReference>
<dbReference type="Gene3D" id="3.20.20.80">
    <property type="entry name" value="Glycosidases"/>
    <property type="match status" value="1"/>
</dbReference>
<dbReference type="GO" id="GO:0004553">
    <property type="term" value="F:hydrolase activity, hydrolyzing O-glycosyl compounds"/>
    <property type="evidence" value="ECO:0007669"/>
    <property type="project" value="InterPro"/>
</dbReference>
<feature type="active site" description="Nucleophile" evidence="7">
    <location>
        <position position="360"/>
    </location>
</feature>
<dbReference type="InterPro" id="IPR006048">
    <property type="entry name" value="A-amylase/branching_C"/>
</dbReference>
<dbReference type="SUPFAM" id="SSF51445">
    <property type="entry name" value="(Trans)glycosidases"/>
    <property type="match status" value="1"/>
</dbReference>
<evidence type="ECO:0000256" key="5">
    <source>
        <dbReference type="ARBA" id="ARBA00022679"/>
    </source>
</evidence>
<dbReference type="FunFam" id="3.20.20.80:FF:000001">
    <property type="entry name" value="1,4-alpha-glucan branching enzyme"/>
    <property type="match status" value="1"/>
</dbReference>
<dbReference type="InterPro" id="IPR013783">
    <property type="entry name" value="Ig-like_fold"/>
</dbReference>
<dbReference type="Proteomes" id="UP000887568">
    <property type="component" value="Unplaced"/>
</dbReference>